<dbReference type="Proteomes" id="UP000503264">
    <property type="component" value="Chromosome"/>
</dbReference>
<reference evidence="1 3" key="1">
    <citation type="submission" date="2016-07" db="EMBL/GenBank/DDBJ databases">
        <title>Comparative genomics of the Campylobacter concisus group.</title>
        <authorList>
            <person name="Miller W.G."/>
            <person name="Yee E."/>
            <person name="Chapman M.H."/>
            <person name="Huynh S."/>
            <person name="Bono J.L."/>
            <person name="On S.L.W."/>
            <person name="StLeger J."/>
            <person name="Foster G."/>
            <person name="Parker C.T."/>
        </authorList>
    </citation>
    <scope>NUCLEOTIDE SEQUENCE [LARGE SCALE GENOMIC DNA]</scope>
    <source>
        <strain evidence="1 3">CCUG 21559</strain>
    </source>
</reference>
<evidence type="ECO:0000313" key="1">
    <source>
        <dbReference type="EMBL" id="QCD44111.1"/>
    </source>
</evidence>
<dbReference type="EMBL" id="CP012542">
    <property type="protein sequence ID" value="QCD44700.1"/>
    <property type="molecule type" value="Genomic_DNA"/>
</dbReference>
<name>A0A6G5QEN3_9BACT</name>
<evidence type="ECO:0000313" key="3">
    <source>
        <dbReference type="Proteomes" id="UP000503264"/>
    </source>
</evidence>
<dbReference type="RefSeq" id="WP_169753553.1">
    <property type="nucleotide sequence ID" value="NZ_CP012542.1"/>
</dbReference>
<proteinExistence type="predicted"/>
<dbReference type="AlphaFoldDB" id="A0A6G5QEN3"/>
<organism evidence="1 3">
    <name type="scientific">Campylobacter mucosalis CCUG 21559</name>
    <dbReference type="NCBI Taxonomy" id="1032067"/>
    <lineage>
        <taxon>Bacteria</taxon>
        <taxon>Pseudomonadati</taxon>
        <taxon>Campylobacterota</taxon>
        <taxon>Epsilonproteobacteria</taxon>
        <taxon>Campylobacterales</taxon>
        <taxon>Campylobacteraceae</taxon>
        <taxon>Campylobacter</taxon>
    </lineage>
</organism>
<keyword evidence="3" id="KW-1185">Reference proteome</keyword>
<gene>
    <name evidence="1" type="ORF">CMUC_0297</name>
    <name evidence="2" type="ORF">CMUC_0911</name>
</gene>
<sequence length="92" mass="10819">MQWQFDYIRSNIKPQTIRQISQLDDESLVLVMAGLICKLVGGLKYVPNKRYKSQLAKELIMAKYPKWRVLELAEIGERTYFNILKRIKDGKS</sequence>
<dbReference type="EMBL" id="CP012542">
    <property type="protein sequence ID" value="QCD44111.1"/>
    <property type="molecule type" value="Genomic_DNA"/>
</dbReference>
<accession>A0A6G5QEN3</accession>
<protein>
    <submittedName>
        <fullName evidence="1">Uncharacterized protein</fullName>
    </submittedName>
</protein>
<evidence type="ECO:0000313" key="2">
    <source>
        <dbReference type="EMBL" id="QCD44700.1"/>
    </source>
</evidence>